<dbReference type="EMBL" id="JAGIOC010000001">
    <property type="protein sequence ID" value="MBP2409682.1"/>
    <property type="molecule type" value="Genomic_DNA"/>
</dbReference>
<feature type="domain" description="Phosphogluconate dehydrogenase (decarboxylating) C-terminal" evidence="3">
    <location>
        <begin position="140"/>
        <end position="292"/>
    </location>
</feature>
<dbReference type="RefSeq" id="WP_209892060.1">
    <property type="nucleotide sequence ID" value="NZ_BAAAJV010000006.1"/>
</dbReference>
<dbReference type="PANTHER" id="PTHR21363:SF0">
    <property type="entry name" value="PREPHENATE DEHYDROGENASE [NADP(+)]"/>
    <property type="match status" value="1"/>
</dbReference>
<protein>
    <recommendedName>
        <fullName evidence="6">Oxidoreductase</fullName>
    </recommendedName>
</protein>
<reference evidence="4 5" key="1">
    <citation type="submission" date="2021-03" db="EMBL/GenBank/DDBJ databases">
        <title>Sequencing the genomes of 1000 actinobacteria strains.</title>
        <authorList>
            <person name="Klenk H.-P."/>
        </authorList>
    </citation>
    <scope>NUCLEOTIDE SEQUENCE [LARGE SCALE GENOMIC DNA]</scope>
    <source>
        <strain evidence="4 5">DSM 14564</strain>
    </source>
</reference>
<dbReference type="InterPro" id="IPR013116">
    <property type="entry name" value="KARI_N"/>
</dbReference>
<gene>
    <name evidence="4" type="ORF">JOF44_002585</name>
</gene>
<evidence type="ECO:0000259" key="2">
    <source>
        <dbReference type="Pfam" id="PF07991"/>
    </source>
</evidence>
<keyword evidence="5" id="KW-1185">Reference proteome</keyword>
<comment type="caution">
    <text evidence="4">The sequence shown here is derived from an EMBL/GenBank/DDBJ whole genome shotgun (WGS) entry which is preliminary data.</text>
</comment>
<evidence type="ECO:0000313" key="5">
    <source>
        <dbReference type="Proteomes" id="UP000698222"/>
    </source>
</evidence>
<dbReference type="InterPro" id="IPR037161">
    <property type="entry name" value="Semialdehyde_DH-like_C"/>
</dbReference>
<accession>A0ABS4YLK0</accession>
<keyword evidence="1" id="KW-0560">Oxidoreductase</keyword>
<name>A0ABS4YLK0_9MICO</name>
<dbReference type="Gene3D" id="1.10.3640.10">
    <property type="entry name" value="Semialdehyde dehydrogenase-like, C-terminal"/>
    <property type="match status" value="1"/>
</dbReference>
<evidence type="ECO:0000259" key="3">
    <source>
        <dbReference type="Pfam" id="PF16896"/>
    </source>
</evidence>
<dbReference type="SUPFAM" id="SSF51735">
    <property type="entry name" value="NAD(P)-binding Rossmann-fold domains"/>
    <property type="match status" value="1"/>
</dbReference>
<dbReference type="PANTHER" id="PTHR21363">
    <property type="entry name" value="PREPHENATE DEHYDROGENASE"/>
    <property type="match status" value="1"/>
</dbReference>
<dbReference type="InterPro" id="IPR050812">
    <property type="entry name" value="Preph/Arog_dehydrog"/>
</dbReference>
<dbReference type="Proteomes" id="UP000698222">
    <property type="component" value="Unassembled WGS sequence"/>
</dbReference>
<evidence type="ECO:0008006" key="6">
    <source>
        <dbReference type="Google" id="ProtNLM"/>
    </source>
</evidence>
<dbReference type="Gene3D" id="3.40.50.720">
    <property type="entry name" value="NAD(P)-binding Rossmann-like Domain"/>
    <property type="match status" value="1"/>
</dbReference>
<organism evidence="4 5">
    <name type="scientific">Brachybacterium fresconis</name>
    <dbReference type="NCBI Taxonomy" id="173363"/>
    <lineage>
        <taxon>Bacteria</taxon>
        <taxon>Bacillati</taxon>
        <taxon>Actinomycetota</taxon>
        <taxon>Actinomycetes</taxon>
        <taxon>Micrococcales</taxon>
        <taxon>Dermabacteraceae</taxon>
        <taxon>Brachybacterium</taxon>
    </lineage>
</organism>
<dbReference type="InterPro" id="IPR031663">
    <property type="entry name" value="PGDH_C"/>
</dbReference>
<sequence length="300" mass="32351">MTSSKELNPLYGKTVELDPAISVAVVGAAGKMGTRVSNNLNLTDAPVHYVEASESGRQRLAELGREVTGIEEAAAAADVVILAIPDTALGTVSAQVVPLMKAGSVLLTLDPAAAYAGLLTEREDVHQACAHPAHPSVFLERTTKEEWADTFGGIAAPQEVVAAYEGEDEAIRERTAAVIRAIYAPVIDVHWVTVKQLAQLEPTLVETTGCMIGQFLKDSMDHAIDEVGIPEDAVKALFYGHIFISLTNALRGSNPFSDACLRAMDYGRESIIKPDWTKVWDDAELDKVLARMLEIDTIER</sequence>
<proteinExistence type="predicted"/>
<dbReference type="Pfam" id="PF16896">
    <property type="entry name" value="PGDH_C"/>
    <property type="match status" value="1"/>
</dbReference>
<feature type="domain" description="KARI N-terminal Rossmann" evidence="2">
    <location>
        <begin position="22"/>
        <end position="133"/>
    </location>
</feature>
<dbReference type="Pfam" id="PF07991">
    <property type="entry name" value="KARI_N"/>
    <property type="match status" value="1"/>
</dbReference>
<evidence type="ECO:0000313" key="4">
    <source>
        <dbReference type="EMBL" id="MBP2409682.1"/>
    </source>
</evidence>
<dbReference type="InterPro" id="IPR036291">
    <property type="entry name" value="NAD(P)-bd_dom_sf"/>
</dbReference>
<evidence type="ECO:0000256" key="1">
    <source>
        <dbReference type="ARBA" id="ARBA00023002"/>
    </source>
</evidence>